<organism evidence="1 2">
    <name type="scientific">Brenthis ino</name>
    <name type="common">lesser marbled fritillary</name>
    <dbReference type="NCBI Taxonomy" id="405034"/>
    <lineage>
        <taxon>Eukaryota</taxon>
        <taxon>Metazoa</taxon>
        <taxon>Ecdysozoa</taxon>
        <taxon>Arthropoda</taxon>
        <taxon>Hexapoda</taxon>
        <taxon>Insecta</taxon>
        <taxon>Pterygota</taxon>
        <taxon>Neoptera</taxon>
        <taxon>Endopterygota</taxon>
        <taxon>Lepidoptera</taxon>
        <taxon>Glossata</taxon>
        <taxon>Ditrysia</taxon>
        <taxon>Papilionoidea</taxon>
        <taxon>Nymphalidae</taxon>
        <taxon>Heliconiinae</taxon>
        <taxon>Argynnini</taxon>
        <taxon>Brenthis</taxon>
    </lineage>
</organism>
<keyword evidence="2" id="KW-1185">Reference proteome</keyword>
<feature type="non-terminal residue" evidence="1">
    <location>
        <position position="81"/>
    </location>
</feature>
<dbReference type="EMBL" id="OV170233">
    <property type="protein sequence ID" value="CAH0719222.1"/>
    <property type="molecule type" value="Genomic_DNA"/>
</dbReference>
<name>A0A8J9UT50_9NEOP</name>
<accession>A0A8J9UT50</accession>
<gene>
    <name evidence="1" type="ORF">BINO364_LOCUS5593</name>
</gene>
<dbReference type="AlphaFoldDB" id="A0A8J9UT50"/>
<sequence>MGRQYDMKRYEMQDRQLYVFLEAHVCNPATPPTFLFWTATEIFLTEEHSCYTARIETRTQGLQIYRHTCHYTNVTVENLLE</sequence>
<evidence type="ECO:0000313" key="1">
    <source>
        <dbReference type="EMBL" id="CAH0719222.1"/>
    </source>
</evidence>
<protein>
    <submittedName>
        <fullName evidence="1">Uncharacterized protein</fullName>
    </submittedName>
</protein>
<proteinExistence type="predicted"/>
<reference evidence="1" key="1">
    <citation type="submission" date="2021-12" db="EMBL/GenBank/DDBJ databases">
        <authorList>
            <person name="Martin H S."/>
        </authorList>
    </citation>
    <scope>NUCLEOTIDE SEQUENCE</scope>
</reference>
<evidence type="ECO:0000313" key="2">
    <source>
        <dbReference type="Proteomes" id="UP000838878"/>
    </source>
</evidence>
<dbReference type="Proteomes" id="UP000838878">
    <property type="component" value="Chromosome 13"/>
</dbReference>